<dbReference type="Proteomes" id="UP001159364">
    <property type="component" value="Linkage Group LG03"/>
</dbReference>
<evidence type="ECO:0000256" key="21">
    <source>
        <dbReference type="PROSITE-ProRule" id="PRU10141"/>
    </source>
</evidence>
<keyword evidence="16 22" id="KW-0472">Membrane</keyword>
<dbReference type="FunFam" id="3.80.10.10:FF:000288">
    <property type="entry name" value="LRR receptor-like serine/threonine-protein kinase EFR"/>
    <property type="match status" value="1"/>
</dbReference>
<protein>
    <recommendedName>
        <fullName evidence="4">non-specific serine/threonine protein kinase</fullName>
        <ecNumber evidence="4">2.7.11.1</ecNumber>
    </recommendedName>
</protein>
<keyword evidence="25" id="KW-1185">Reference proteome</keyword>
<evidence type="ECO:0000256" key="16">
    <source>
        <dbReference type="ARBA" id="ARBA00023136"/>
    </source>
</evidence>
<feature type="transmembrane region" description="Helical" evidence="22">
    <location>
        <begin position="661"/>
        <end position="686"/>
    </location>
</feature>
<dbReference type="Pfam" id="PF00069">
    <property type="entry name" value="Pkinase"/>
    <property type="match status" value="1"/>
</dbReference>
<dbReference type="PROSITE" id="PS50011">
    <property type="entry name" value="PROTEIN_KINASE_DOM"/>
    <property type="match status" value="1"/>
</dbReference>
<dbReference type="EC" id="2.7.11.1" evidence="4"/>
<dbReference type="FunFam" id="3.30.200.20:FF:000432">
    <property type="entry name" value="LRR receptor-like serine/threonine-protein kinase EFR"/>
    <property type="match status" value="1"/>
</dbReference>
<keyword evidence="7" id="KW-0433">Leucine-rich repeat</keyword>
<evidence type="ECO:0000256" key="6">
    <source>
        <dbReference type="ARBA" id="ARBA00022527"/>
    </source>
</evidence>
<keyword evidence="12 21" id="KW-0547">Nucleotide-binding</keyword>
<evidence type="ECO:0000256" key="15">
    <source>
        <dbReference type="ARBA" id="ARBA00022989"/>
    </source>
</evidence>
<evidence type="ECO:0000256" key="12">
    <source>
        <dbReference type="ARBA" id="ARBA00022741"/>
    </source>
</evidence>
<organism evidence="24 25">
    <name type="scientific">Erythroxylum novogranatense</name>
    <dbReference type="NCBI Taxonomy" id="1862640"/>
    <lineage>
        <taxon>Eukaryota</taxon>
        <taxon>Viridiplantae</taxon>
        <taxon>Streptophyta</taxon>
        <taxon>Embryophyta</taxon>
        <taxon>Tracheophyta</taxon>
        <taxon>Spermatophyta</taxon>
        <taxon>Magnoliopsida</taxon>
        <taxon>eudicotyledons</taxon>
        <taxon>Gunneridae</taxon>
        <taxon>Pentapetalae</taxon>
        <taxon>rosids</taxon>
        <taxon>fabids</taxon>
        <taxon>Malpighiales</taxon>
        <taxon>Erythroxylaceae</taxon>
        <taxon>Erythroxylum</taxon>
    </lineage>
</organism>
<keyword evidence="10" id="KW-0732">Signal</keyword>
<sequence length="1049" mass="114490">MLQYRMDSGLHPTFCSVLFIQLFYIFSRNMPCADVPCAQANSLGNETDQLALLKFKEGITNDPNLVLNSWNSSLSICSWYGITCGRRHQRVVSLVLKGQNLLGAISPYIGNLSFLGSLDLQGNRLTGEIPQEVGKLFRLKHVLLNNNSLESQIPATLTNISQLRTISLAKNNMTGNIPPNIGSLIMLKVLILGSNNLVGEIPSSLGNISSLTNFSVSINNLQGNVPASLGQLTRLTFLNIASNQLSGEIPPSLFNISSITNFLTSNNMFHGSLPYTTGLTLPNLRQFSFGGNKFSGSIPASLSNASLLQILNIPVNNFVGQVPRNLGNLRDIWWLDFSFNNLGGDAANDLAFLTSLRNCSQLQSLGFGYNHFEGVLPSSIGNLSIQLEELYLGGNQITGTIPVALEKFINLTVLGMESNHFTGVLPSYFGKLSRLQGLDLFQNKLSGQIPSSIGNLSQLSILYLLKNNFEGTIPPTIGNCRSLLTLHISENNLTGPIPPEIFVLPSLSKELNLSFNSLTGSLPAEVGKLANVNLLDISENNMSGEIPSTIGGCQSLEYLYLQGNSFQGNIPSSLASLKGLRRLDLSRNGLTGQIPKDLQGIQFLEFLNISFNDLEGEVPTRGVFANSSAVSLIGNGKLCGGKEEFQLPKCPTTAHRKGKPLAFKLAILIPCLILGILLMSAFLVLLRNPRKGLLSETIPMGKFVMVTYKELCQATDQFSSTNLIGYGCFSSVYKGLMSQEQKLVAVKVLNLHKYGASKSFLSECKALRTIRHRNLVKILTYCSSLDNKGNDFKALVFEFMPNGSLDNWLHPDFESQNQSRRLNLLQRLNIALDISSALQYLHDQCDTPVVHCDLKPSNVLLDDDMVAHVSDFGLAKLLSTINDDSESRTSTNGLKGTIGYVAPEYGMGGEESKDGDVYSYGILVLEMFSGKRPTDEMFKNGLTLENFVKSALPGGLNQVLDPSLVHTISQETGTVAMKGTEEDSDDQGIEEANFNKHRNYTSVPPELHKCLLAILEIGLACSVESPKERVTMGDVNRQLYLIKKAFLGI</sequence>
<comment type="caution">
    <text evidence="24">The sequence shown here is derived from an EMBL/GenBank/DDBJ whole genome shotgun (WGS) entry which is preliminary data.</text>
</comment>
<evidence type="ECO:0000256" key="7">
    <source>
        <dbReference type="ARBA" id="ARBA00022614"/>
    </source>
</evidence>
<comment type="catalytic activity">
    <reaction evidence="20">
        <text>L-seryl-[protein] + ATP = O-phospho-L-seryl-[protein] + ADP + H(+)</text>
        <dbReference type="Rhea" id="RHEA:17989"/>
        <dbReference type="Rhea" id="RHEA-COMP:9863"/>
        <dbReference type="Rhea" id="RHEA-COMP:11604"/>
        <dbReference type="ChEBI" id="CHEBI:15378"/>
        <dbReference type="ChEBI" id="CHEBI:29999"/>
        <dbReference type="ChEBI" id="CHEBI:30616"/>
        <dbReference type="ChEBI" id="CHEBI:83421"/>
        <dbReference type="ChEBI" id="CHEBI:456216"/>
        <dbReference type="EC" id="2.7.11.1"/>
    </reaction>
</comment>
<dbReference type="PANTHER" id="PTHR48053">
    <property type="entry name" value="LEUCINE RICH REPEAT FAMILY PROTEIN, EXPRESSED"/>
    <property type="match status" value="1"/>
</dbReference>
<evidence type="ECO:0000256" key="10">
    <source>
        <dbReference type="ARBA" id="ARBA00022729"/>
    </source>
</evidence>
<keyword evidence="11" id="KW-0677">Repeat</keyword>
<evidence type="ECO:0000256" key="8">
    <source>
        <dbReference type="ARBA" id="ARBA00022679"/>
    </source>
</evidence>
<evidence type="ECO:0000256" key="3">
    <source>
        <dbReference type="ARBA" id="ARBA00008684"/>
    </source>
</evidence>
<dbReference type="GO" id="GO:0005524">
    <property type="term" value="F:ATP binding"/>
    <property type="evidence" value="ECO:0007669"/>
    <property type="project" value="UniProtKB-UniRule"/>
</dbReference>
<evidence type="ECO:0000313" key="24">
    <source>
        <dbReference type="EMBL" id="KAJ8770594.1"/>
    </source>
</evidence>
<gene>
    <name evidence="24" type="ORF">K2173_018085</name>
</gene>
<dbReference type="InterPro" id="IPR008271">
    <property type="entry name" value="Ser/Thr_kinase_AS"/>
</dbReference>
<keyword evidence="8" id="KW-0808">Transferase</keyword>
<dbReference type="Gene3D" id="3.80.10.10">
    <property type="entry name" value="Ribonuclease Inhibitor"/>
    <property type="match status" value="3"/>
</dbReference>
<comment type="catalytic activity">
    <reaction evidence="19">
        <text>L-threonyl-[protein] + ATP = O-phospho-L-threonyl-[protein] + ADP + H(+)</text>
        <dbReference type="Rhea" id="RHEA:46608"/>
        <dbReference type="Rhea" id="RHEA-COMP:11060"/>
        <dbReference type="Rhea" id="RHEA-COMP:11605"/>
        <dbReference type="ChEBI" id="CHEBI:15378"/>
        <dbReference type="ChEBI" id="CHEBI:30013"/>
        <dbReference type="ChEBI" id="CHEBI:30616"/>
        <dbReference type="ChEBI" id="CHEBI:61977"/>
        <dbReference type="ChEBI" id="CHEBI:456216"/>
        <dbReference type="EC" id="2.7.11.1"/>
    </reaction>
</comment>
<dbReference type="CDD" id="cd14066">
    <property type="entry name" value="STKc_IRAK"/>
    <property type="match status" value="1"/>
</dbReference>
<dbReference type="InterPro" id="IPR032675">
    <property type="entry name" value="LRR_dom_sf"/>
</dbReference>
<evidence type="ECO:0000313" key="25">
    <source>
        <dbReference type="Proteomes" id="UP001159364"/>
    </source>
</evidence>
<evidence type="ECO:0000256" key="9">
    <source>
        <dbReference type="ARBA" id="ARBA00022692"/>
    </source>
</evidence>
<evidence type="ECO:0000259" key="23">
    <source>
        <dbReference type="PROSITE" id="PS50011"/>
    </source>
</evidence>
<dbReference type="InterPro" id="IPR000719">
    <property type="entry name" value="Prot_kinase_dom"/>
</dbReference>
<name>A0AAV8TXJ3_9ROSI</name>
<feature type="binding site" evidence="21">
    <location>
        <position position="747"/>
    </location>
    <ligand>
        <name>ATP</name>
        <dbReference type="ChEBI" id="CHEBI:30616"/>
    </ligand>
</feature>
<comment type="subcellular location">
    <subcellularLocation>
        <location evidence="1">Cell membrane</location>
        <topology evidence="1">Single-pass membrane protein</topology>
    </subcellularLocation>
    <subcellularLocation>
        <location evidence="2">Membrane</location>
        <topology evidence="2">Single-pass type I membrane protein</topology>
    </subcellularLocation>
</comment>
<dbReference type="PANTHER" id="PTHR48053:SF37">
    <property type="entry name" value="LEUCINE-RICH REPEAT PROTEIN KINASE FAMILY PROTEIN"/>
    <property type="match status" value="1"/>
</dbReference>
<keyword evidence="18" id="KW-0325">Glycoprotein</keyword>
<keyword evidence="9 22" id="KW-0812">Transmembrane</keyword>
<evidence type="ECO:0000256" key="19">
    <source>
        <dbReference type="ARBA" id="ARBA00047899"/>
    </source>
</evidence>
<dbReference type="EMBL" id="JAIWQS010000003">
    <property type="protein sequence ID" value="KAJ8770594.1"/>
    <property type="molecule type" value="Genomic_DNA"/>
</dbReference>
<dbReference type="Pfam" id="PF13855">
    <property type="entry name" value="LRR_8"/>
    <property type="match status" value="2"/>
</dbReference>
<evidence type="ECO:0000256" key="2">
    <source>
        <dbReference type="ARBA" id="ARBA00004479"/>
    </source>
</evidence>
<evidence type="ECO:0000256" key="22">
    <source>
        <dbReference type="SAM" id="Phobius"/>
    </source>
</evidence>
<dbReference type="Pfam" id="PF23598">
    <property type="entry name" value="LRR_14"/>
    <property type="match status" value="1"/>
</dbReference>
<dbReference type="InterPro" id="IPR001611">
    <property type="entry name" value="Leu-rich_rpt"/>
</dbReference>
<evidence type="ECO:0000256" key="17">
    <source>
        <dbReference type="ARBA" id="ARBA00023170"/>
    </source>
</evidence>
<accession>A0AAV8TXJ3</accession>
<comment type="similarity">
    <text evidence="3">Belongs to the protein kinase superfamily. Ser/Thr protein kinase family.</text>
</comment>
<evidence type="ECO:0000256" key="1">
    <source>
        <dbReference type="ARBA" id="ARBA00004162"/>
    </source>
</evidence>
<reference evidence="24 25" key="1">
    <citation type="submission" date="2021-09" db="EMBL/GenBank/DDBJ databases">
        <title>Genomic insights and catalytic innovation underlie evolution of tropane alkaloids biosynthesis.</title>
        <authorList>
            <person name="Wang Y.-J."/>
            <person name="Tian T."/>
            <person name="Huang J.-P."/>
            <person name="Huang S.-X."/>
        </authorList>
    </citation>
    <scope>NUCLEOTIDE SEQUENCE [LARGE SCALE GENOMIC DNA]</scope>
    <source>
        <strain evidence="24">KIB-2018</strain>
        <tissue evidence="24">Leaf</tissue>
    </source>
</reference>
<dbReference type="Gene3D" id="3.30.200.20">
    <property type="entry name" value="Phosphorylase Kinase, domain 1"/>
    <property type="match status" value="1"/>
</dbReference>
<dbReference type="AlphaFoldDB" id="A0AAV8TXJ3"/>
<keyword evidence="15 22" id="KW-1133">Transmembrane helix</keyword>
<dbReference type="InterPro" id="IPR017441">
    <property type="entry name" value="Protein_kinase_ATP_BS"/>
</dbReference>
<dbReference type="InterPro" id="IPR003591">
    <property type="entry name" value="Leu-rich_rpt_typical-subtyp"/>
</dbReference>
<evidence type="ECO:0000256" key="13">
    <source>
        <dbReference type="ARBA" id="ARBA00022777"/>
    </source>
</evidence>
<evidence type="ECO:0000256" key="5">
    <source>
        <dbReference type="ARBA" id="ARBA00022475"/>
    </source>
</evidence>
<evidence type="ECO:0000256" key="4">
    <source>
        <dbReference type="ARBA" id="ARBA00012513"/>
    </source>
</evidence>
<dbReference type="InterPro" id="IPR013210">
    <property type="entry name" value="LRR_N_plant-typ"/>
</dbReference>
<keyword evidence="6" id="KW-0723">Serine/threonine-protein kinase</keyword>
<keyword evidence="17" id="KW-0675">Receptor</keyword>
<evidence type="ECO:0000256" key="14">
    <source>
        <dbReference type="ARBA" id="ARBA00022840"/>
    </source>
</evidence>
<keyword evidence="14 21" id="KW-0067">ATP-binding</keyword>
<evidence type="ECO:0000256" key="20">
    <source>
        <dbReference type="ARBA" id="ARBA00048679"/>
    </source>
</evidence>
<dbReference type="SMART" id="SM00369">
    <property type="entry name" value="LRR_TYP"/>
    <property type="match status" value="8"/>
</dbReference>
<dbReference type="SUPFAM" id="SSF56112">
    <property type="entry name" value="Protein kinase-like (PK-like)"/>
    <property type="match status" value="1"/>
</dbReference>
<dbReference type="FunFam" id="3.80.10.10:FF:000041">
    <property type="entry name" value="LRR receptor-like serine/threonine-protein kinase ERECTA"/>
    <property type="match status" value="1"/>
</dbReference>
<keyword evidence="5" id="KW-1003">Cell membrane</keyword>
<evidence type="ECO:0000256" key="18">
    <source>
        <dbReference type="ARBA" id="ARBA00023180"/>
    </source>
</evidence>
<dbReference type="SMART" id="SM00220">
    <property type="entry name" value="S_TKc"/>
    <property type="match status" value="1"/>
</dbReference>
<dbReference type="GO" id="GO:0005886">
    <property type="term" value="C:plasma membrane"/>
    <property type="evidence" value="ECO:0007669"/>
    <property type="project" value="UniProtKB-SubCell"/>
</dbReference>
<dbReference type="InterPro" id="IPR011009">
    <property type="entry name" value="Kinase-like_dom_sf"/>
</dbReference>
<dbReference type="FunFam" id="3.80.10.10:FF:000565">
    <property type="entry name" value="Leucine-rich repeat receptor-like kinase protein FLORAL ORGAN NUMBER1"/>
    <property type="match status" value="1"/>
</dbReference>
<dbReference type="InterPro" id="IPR051716">
    <property type="entry name" value="Plant_RL_S/T_kinase"/>
</dbReference>
<dbReference type="Pfam" id="PF00560">
    <property type="entry name" value="LRR_1"/>
    <property type="match status" value="3"/>
</dbReference>
<dbReference type="PROSITE" id="PS00107">
    <property type="entry name" value="PROTEIN_KINASE_ATP"/>
    <property type="match status" value="1"/>
</dbReference>
<dbReference type="Gene3D" id="1.10.510.10">
    <property type="entry name" value="Transferase(Phosphotransferase) domain 1"/>
    <property type="match status" value="1"/>
</dbReference>
<keyword evidence="13" id="KW-0418">Kinase</keyword>
<proteinExistence type="inferred from homology"/>
<feature type="domain" description="Protein kinase" evidence="23">
    <location>
        <begin position="718"/>
        <end position="1041"/>
    </location>
</feature>
<dbReference type="GO" id="GO:0004674">
    <property type="term" value="F:protein serine/threonine kinase activity"/>
    <property type="evidence" value="ECO:0007669"/>
    <property type="project" value="UniProtKB-KW"/>
</dbReference>
<evidence type="ECO:0000256" key="11">
    <source>
        <dbReference type="ARBA" id="ARBA00022737"/>
    </source>
</evidence>
<dbReference type="InterPro" id="IPR055414">
    <property type="entry name" value="LRR_R13L4/SHOC2-like"/>
</dbReference>
<dbReference type="PROSITE" id="PS00108">
    <property type="entry name" value="PROTEIN_KINASE_ST"/>
    <property type="match status" value="1"/>
</dbReference>
<dbReference type="SUPFAM" id="SSF52058">
    <property type="entry name" value="L domain-like"/>
    <property type="match status" value="2"/>
</dbReference>
<dbReference type="Pfam" id="PF08263">
    <property type="entry name" value="LRRNT_2"/>
    <property type="match status" value="1"/>
</dbReference>